<evidence type="ECO:0000313" key="6">
    <source>
        <dbReference type="Proteomes" id="UP001648503"/>
    </source>
</evidence>
<dbReference type="PANTHER" id="PTHR32268">
    <property type="entry name" value="HOMOSERINE O-ACETYLTRANSFERASE"/>
    <property type="match status" value="1"/>
</dbReference>
<reference evidence="5 6" key="1">
    <citation type="submission" date="2021-02" db="EMBL/GenBank/DDBJ databases">
        <title>Variation within the Batrachochytrium salamandrivorans European outbreak.</title>
        <authorList>
            <person name="Kelly M."/>
            <person name="Pasmans F."/>
            <person name="Shea T.P."/>
            <person name="Munoz J.F."/>
            <person name="Carranza S."/>
            <person name="Cuomo C.A."/>
            <person name="Martel A."/>
        </authorList>
    </citation>
    <scope>NUCLEOTIDE SEQUENCE [LARGE SCALE GENOMIC DNA]</scope>
    <source>
        <strain evidence="5 6">AMFP18/2</strain>
    </source>
</reference>
<keyword evidence="6" id="KW-1185">Reference proteome</keyword>
<gene>
    <name evidence="5" type="ORF">BASA50_003252</name>
</gene>
<evidence type="ECO:0000256" key="1">
    <source>
        <dbReference type="ARBA" id="ARBA00006886"/>
    </source>
</evidence>
<dbReference type="HAMAP" id="MF_00296">
    <property type="entry name" value="MetX_acyltransf"/>
    <property type="match status" value="1"/>
</dbReference>
<evidence type="ECO:0000256" key="2">
    <source>
        <dbReference type="ARBA" id="ARBA00022679"/>
    </source>
</evidence>
<protein>
    <recommendedName>
        <fullName evidence="4">AB hydrolase-1 domain-containing protein</fullName>
    </recommendedName>
</protein>
<dbReference type="EMBL" id="JAFCIX010000079">
    <property type="protein sequence ID" value="KAH6599043.1"/>
    <property type="molecule type" value="Genomic_DNA"/>
</dbReference>
<sequence>MPVSPFACQIRNQSYIVLDSFQLESGMTLDQPPVAYKTWGKLNAAGTNVIVICHALSGSADVEDWWGELLGPERPFNTSKFFVFCGNVLGSPYGTASPCTINPATGQKYGPTFPLTTVRDDVRLHRQVLDRLGVRQVMYCIGGSMGGMQVLEWALCFGPTYIQHIVPLATSGRLSAWGIGWNEIQRQAIYADPNYGGGYYSDECSPNSGLAAARMMAIMTYRTRGSFEDRFGRQTMPKLESEAPVVSKAEMEHNEGSQFRLHSMTKRPQSGSISSRNESDLSVYSTQSYLRYQGDKFVARFDANCYITITRKLDNHDIAFGRGDYSSALASITQKGLVIGIESDVLFTVEDQRALAYGMPNAEVVIVPSKEGHDGFLLELETIRKLLYQFIQPPTLPLDILCDVEKIPPQHLGLI</sequence>
<feature type="region of interest" description="Disordered" evidence="3">
    <location>
        <begin position="255"/>
        <end position="278"/>
    </location>
</feature>
<proteinExistence type="inferred from homology"/>
<accession>A0ABQ8FIZ1</accession>
<comment type="caution">
    <text evidence="5">The sequence shown here is derived from an EMBL/GenBank/DDBJ whole genome shotgun (WGS) entry which is preliminary data.</text>
</comment>
<keyword evidence="2" id="KW-0808">Transferase</keyword>
<comment type="similarity">
    <text evidence="1">Belongs to the AB hydrolase superfamily. MetX family.</text>
</comment>
<dbReference type="PANTHER" id="PTHR32268:SF11">
    <property type="entry name" value="HOMOSERINE O-ACETYLTRANSFERASE"/>
    <property type="match status" value="1"/>
</dbReference>
<evidence type="ECO:0000313" key="5">
    <source>
        <dbReference type="EMBL" id="KAH6599043.1"/>
    </source>
</evidence>
<dbReference type="Proteomes" id="UP001648503">
    <property type="component" value="Unassembled WGS sequence"/>
</dbReference>
<dbReference type="PIRSF" id="PIRSF000443">
    <property type="entry name" value="Homoser_Ac_trans"/>
    <property type="match status" value="1"/>
</dbReference>
<dbReference type="Pfam" id="PF00561">
    <property type="entry name" value="Abhydrolase_1"/>
    <property type="match status" value="1"/>
</dbReference>
<evidence type="ECO:0000256" key="3">
    <source>
        <dbReference type="SAM" id="MobiDB-lite"/>
    </source>
</evidence>
<dbReference type="NCBIfam" id="NF001209">
    <property type="entry name" value="PRK00175.1"/>
    <property type="match status" value="1"/>
</dbReference>
<organism evidence="5 6">
    <name type="scientific">Batrachochytrium salamandrivorans</name>
    <dbReference type="NCBI Taxonomy" id="1357716"/>
    <lineage>
        <taxon>Eukaryota</taxon>
        <taxon>Fungi</taxon>
        <taxon>Fungi incertae sedis</taxon>
        <taxon>Chytridiomycota</taxon>
        <taxon>Chytridiomycota incertae sedis</taxon>
        <taxon>Chytridiomycetes</taxon>
        <taxon>Rhizophydiales</taxon>
        <taxon>Rhizophydiales incertae sedis</taxon>
        <taxon>Batrachochytrium</taxon>
    </lineage>
</organism>
<dbReference type="NCBIfam" id="TIGR01392">
    <property type="entry name" value="homoserO_Ac_trn"/>
    <property type="match status" value="1"/>
</dbReference>
<feature type="compositionally biased region" description="Polar residues" evidence="3">
    <location>
        <begin position="266"/>
        <end position="278"/>
    </location>
</feature>
<evidence type="ECO:0000259" key="4">
    <source>
        <dbReference type="Pfam" id="PF00561"/>
    </source>
</evidence>
<name>A0ABQ8FIZ1_9FUNG</name>
<dbReference type="Gene3D" id="3.40.50.1820">
    <property type="entry name" value="alpha/beta hydrolase"/>
    <property type="match status" value="1"/>
</dbReference>
<dbReference type="InterPro" id="IPR029058">
    <property type="entry name" value="AB_hydrolase_fold"/>
</dbReference>
<feature type="domain" description="AB hydrolase-1" evidence="4">
    <location>
        <begin position="48"/>
        <end position="377"/>
    </location>
</feature>
<dbReference type="InterPro" id="IPR008220">
    <property type="entry name" value="HAT_MetX-like"/>
</dbReference>
<dbReference type="InterPro" id="IPR000073">
    <property type="entry name" value="AB_hydrolase_1"/>
</dbReference>
<dbReference type="SUPFAM" id="SSF53474">
    <property type="entry name" value="alpha/beta-Hydrolases"/>
    <property type="match status" value="1"/>
</dbReference>